<accession>A0A917QF20</accession>
<evidence type="ECO:0000256" key="3">
    <source>
        <dbReference type="SAM" id="MobiDB-lite"/>
    </source>
</evidence>
<dbReference type="Proteomes" id="UP000600449">
    <property type="component" value="Unassembled WGS sequence"/>
</dbReference>
<dbReference type="Gene3D" id="1.10.287.470">
    <property type="entry name" value="Helix hairpin bin"/>
    <property type="match status" value="1"/>
</dbReference>
<dbReference type="PANTHER" id="PTHR30469:SF29">
    <property type="entry name" value="BLR2860 PROTEIN"/>
    <property type="match status" value="1"/>
</dbReference>
<keyword evidence="7" id="KW-1185">Reference proteome</keyword>
<dbReference type="Pfam" id="PF25917">
    <property type="entry name" value="BSH_RND"/>
    <property type="match status" value="1"/>
</dbReference>
<evidence type="ECO:0000256" key="2">
    <source>
        <dbReference type="SAM" id="Coils"/>
    </source>
</evidence>
<evidence type="ECO:0000313" key="6">
    <source>
        <dbReference type="EMBL" id="GGK48339.1"/>
    </source>
</evidence>
<protein>
    <submittedName>
        <fullName evidence="6">Hemolysin D</fullName>
    </submittedName>
</protein>
<organism evidence="6 7">
    <name type="scientific">Salinarimonas ramus</name>
    <dbReference type="NCBI Taxonomy" id="690164"/>
    <lineage>
        <taxon>Bacteria</taxon>
        <taxon>Pseudomonadati</taxon>
        <taxon>Pseudomonadota</taxon>
        <taxon>Alphaproteobacteria</taxon>
        <taxon>Hyphomicrobiales</taxon>
        <taxon>Salinarimonadaceae</taxon>
        <taxon>Salinarimonas</taxon>
    </lineage>
</organism>
<comment type="caution">
    <text evidence="6">The sequence shown here is derived from an EMBL/GenBank/DDBJ whole genome shotgun (WGS) entry which is preliminary data.</text>
</comment>
<dbReference type="InterPro" id="IPR006143">
    <property type="entry name" value="RND_pump_MFP"/>
</dbReference>
<reference evidence="6 7" key="1">
    <citation type="journal article" date="2014" name="Int. J. Syst. Evol. Microbiol.">
        <title>Complete genome sequence of Corynebacterium casei LMG S-19264T (=DSM 44701T), isolated from a smear-ripened cheese.</title>
        <authorList>
            <consortium name="US DOE Joint Genome Institute (JGI-PGF)"/>
            <person name="Walter F."/>
            <person name="Albersmeier A."/>
            <person name="Kalinowski J."/>
            <person name="Ruckert C."/>
        </authorList>
    </citation>
    <scope>NUCLEOTIDE SEQUENCE [LARGE SCALE GENOMIC DNA]</scope>
    <source>
        <strain evidence="6 7">CGMCC 1.9161</strain>
    </source>
</reference>
<name>A0A917QF20_9HYPH</name>
<evidence type="ECO:0000259" key="5">
    <source>
        <dbReference type="Pfam" id="PF25954"/>
    </source>
</evidence>
<feature type="region of interest" description="Disordered" evidence="3">
    <location>
        <begin position="353"/>
        <end position="399"/>
    </location>
</feature>
<dbReference type="Pfam" id="PF25954">
    <property type="entry name" value="Beta-barrel_RND_2"/>
    <property type="match status" value="1"/>
</dbReference>
<evidence type="ECO:0000259" key="4">
    <source>
        <dbReference type="Pfam" id="PF25917"/>
    </source>
</evidence>
<dbReference type="Gene3D" id="2.40.30.170">
    <property type="match status" value="1"/>
</dbReference>
<dbReference type="SUPFAM" id="SSF111369">
    <property type="entry name" value="HlyD-like secretion proteins"/>
    <property type="match status" value="1"/>
</dbReference>
<keyword evidence="2" id="KW-0175">Coiled coil</keyword>
<feature type="compositionally biased region" description="Pro residues" evidence="3">
    <location>
        <begin position="373"/>
        <end position="390"/>
    </location>
</feature>
<feature type="domain" description="Multidrug resistance protein MdtA-like barrel-sandwich hybrid" evidence="4">
    <location>
        <begin position="70"/>
        <end position="189"/>
    </location>
</feature>
<proteinExistence type="inferred from homology"/>
<dbReference type="GO" id="GO:0015562">
    <property type="term" value="F:efflux transmembrane transporter activity"/>
    <property type="evidence" value="ECO:0007669"/>
    <property type="project" value="TreeGrafter"/>
</dbReference>
<dbReference type="RefSeq" id="WP_188914946.1">
    <property type="nucleotide sequence ID" value="NZ_BMMF01000013.1"/>
</dbReference>
<dbReference type="InterPro" id="IPR058792">
    <property type="entry name" value="Beta-barrel_RND_2"/>
</dbReference>
<dbReference type="NCBIfam" id="TIGR01730">
    <property type="entry name" value="RND_mfp"/>
    <property type="match status" value="1"/>
</dbReference>
<dbReference type="PANTHER" id="PTHR30469">
    <property type="entry name" value="MULTIDRUG RESISTANCE PROTEIN MDTA"/>
    <property type="match status" value="1"/>
</dbReference>
<evidence type="ECO:0000313" key="7">
    <source>
        <dbReference type="Proteomes" id="UP000600449"/>
    </source>
</evidence>
<dbReference type="AlphaFoldDB" id="A0A917QF20"/>
<comment type="similarity">
    <text evidence="1">Belongs to the membrane fusion protein (MFP) (TC 8.A.1) family.</text>
</comment>
<dbReference type="GO" id="GO:1990281">
    <property type="term" value="C:efflux pump complex"/>
    <property type="evidence" value="ECO:0007669"/>
    <property type="project" value="TreeGrafter"/>
</dbReference>
<evidence type="ECO:0000256" key="1">
    <source>
        <dbReference type="ARBA" id="ARBA00009477"/>
    </source>
</evidence>
<gene>
    <name evidence="6" type="ORF">GCM10011322_39140</name>
</gene>
<dbReference type="EMBL" id="BMMF01000013">
    <property type="protein sequence ID" value="GGK48339.1"/>
    <property type="molecule type" value="Genomic_DNA"/>
</dbReference>
<dbReference type="InterPro" id="IPR058625">
    <property type="entry name" value="MdtA-like_BSH"/>
</dbReference>
<feature type="domain" description="CusB-like beta-barrel" evidence="5">
    <location>
        <begin position="204"/>
        <end position="273"/>
    </location>
</feature>
<feature type="coiled-coil region" evidence="2">
    <location>
        <begin position="111"/>
        <end position="169"/>
    </location>
</feature>
<sequence length="399" mass="41697">MSRSTLIAAAVAVALVAWIASGYLLDGAEPAVEPTAPSAARQPFPVEVRRSSAAPVTRALLNQGEVLPNRSVTLRAEVAGRLAEIAAPEGTRVEEGDLVARVDAGDLPARLEEARALVDQAQADYDAALELEDRGVTTQATLRERFTALQSARATLDRIEREIANTSIEAPFGGIVNTLAIDEGEFVPVNGEIATLIDNDPLVVAIDVPQQSIGDVAVGRPAQVAFVTGRAAEGEVSYVSAAAQPETRTFRVEIRVPNPDGEVPSGISAETRIPIEEVPAHFFSPALLSLSSEGQLGVKTVTQEGIVDFHAVDIVQARAQGVYVSGLPDEILLITVGQGFVAEGEEVRVVEEQTVEASEQPGASLPGDALPPGELPSPQAPPPAPRPAPGAAPDEEAAR</sequence>
<dbReference type="Gene3D" id="2.40.50.100">
    <property type="match status" value="1"/>
</dbReference>